<dbReference type="EMBL" id="CP072788">
    <property type="protein sequence ID" value="QTR05004.1"/>
    <property type="molecule type" value="Genomic_DNA"/>
</dbReference>
<dbReference type="SUPFAM" id="SSF48452">
    <property type="entry name" value="TPR-like"/>
    <property type="match status" value="1"/>
</dbReference>
<organism evidence="2 3">
    <name type="scientific">Saccharothrix algeriensis</name>
    <dbReference type="NCBI Taxonomy" id="173560"/>
    <lineage>
        <taxon>Bacteria</taxon>
        <taxon>Bacillati</taxon>
        <taxon>Actinomycetota</taxon>
        <taxon>Actinomycetes</taxon>
        <taxon>Pseudonocardiales</taxon>
        <taxon>Pseudonocardiaceae</taxon>
        <taxon>Saccharothrix</taxon>
    </lineage>
</organism>
<sequence>MSTLVVPAWRLRWRAPELALVLGERAVALASARRDEVDRLRAESLVVFASNRLGRGVRVADRALDALKAAEAEAEHETAWRLRVELADSARAVGAPLTGFAAVRPVLEADGVPDSLRASALVQAGECLVSVGRGPALVQALEEADRLYASDPVLDHDTALLLRGLLRAAAAGQHRRWGDFDAAIAASREGVELLDRLADPAADSGQVRGRLVVELVCALMDAGRPAEAAETGTPLLDLPVRAPSAPAVGWLRLALATRVHLPAGRVDQARDLLRDAADSAERHQLDTLLAESLLALAHVHEVSGQLTEALADLRSAHAAERRRARAVYAVRARLAAEFSGVHAKPTGLHEQLASLLHREPRTTTPQPDPHLTPEARQQLRQWRPGQVHRPEGLRVKRTRRATEDMTVEGLSAARAHAADRWRLVQPFGDPGTAAEP</sequence>
<protein>
    <submittedName>
        <fullName evidence="2">Cell wall anchor protein</fullName>
    </submittedName>
</protein>
<evidence type="ECO:0000256" key="1">
    <source>
        <dbReference type="SAM" id="MobiDB-lite"/>
    </source>
</evidence>
<gene>
    <name evidence="2" type="ORF">J7S33_09865</name>
</gene>
<dbReference type="InterPro" id="IPR011990">
    <property type="entry name" value="TPR-like_helical_dom_sf"/>
</dbReference>
<dbReference type="Proteomes" id="UP000671828">
    <property type="component" value="Chromosome"/>
</dbReference>
<feature type="non-terminal residue" evidence="2">
    <location>
        <position position="436"/>
    </location>
</feature>
<feature type="region of interest" description="Disordered" evidence="1">
    <location>
        <begin position="379"/>
        <end position="400"/>
    </location>
</feature>
<reference evidence="2" key="1">
    <citation type="submission" date="2021-04" db="EMBL/GenBank/DDBJ databases">
        <title>Saccharothrix algeriensis WGS.</title>
        <authorList>
            <person name="Stuskova K."/>
            <person name="Hakalova E."/>
            <person name="Tebbal A.B."/>
            <person name="Eichmeier A."/>
        </authorList>
    </citation>
    <scope>NUCLEOTIDE SEQUENCE</scope>
    <source>
        <strain evidence="2">NRRL B-24137</strain>
    </source>
</reference>
<proteinExistence type="predicted"/>
<dbReference type="AlphaFoldDB" id="A0A8T8I4W9"/>
<evidence type="ECO:0000313" key="2">
    <source>
        <dbReference type="EMBL" id="QTR05004.1"/>
    </source>
</evidence>
<evidence type="ECO:0000313" key="3">
    <source>
        <dbReference type="Proteomes" id="UP000671828"/>
    </source>
</evidence>
<name>A0A8T8I4W9_9PSEU</name>
<accession>A0A8T8I4W9</accession>
<dbReference type="Gene3D" id="1.25.40.10">
    <property type="entry name" value="Tetratricopeptide repeat domain"/>
    <property type="match status" value="1"/>
</dbReference>